<comment type="caution">
    <text evidence="1">The sequence shown here is derived from an EMBL/GenBank/DDBJ whole genome shotgun (WGS) entry which is preliminary data.</text>
</comment>
<sequence>MHVMTLDEFESAIAALGWKASDFCRATGLHRNTPSRWRNEGVEIPEWVPRHLGLLLDVRRLYAAHTVPASDRAAGWFLEDLERLHAAYLAPPGGKAGE</sequence>
<dbReference type="PATRIC" id="fig|80878.5.peg.3483"/>
<dbReference type="Proteomes" id="UP000032566">
    <property type="component" value="Unassembled WGS sequence"/>
</dbReference>
<keyword evidence="2" id="KW-1185">Reference proteome</keyword>
<evidence type="ECO:0000313" key="1">
    <source>
        <dbReference type="EMBL" id="KJA09199.1"/>
    </source>
</evidence>
<gene>
    <name evidence="1" type="ORF">RP29_17745</name>
</gene>
<dbReference type="AlphaFoldDB" id="A0A0D7K5D9"/>
<organism evidence="1 2">
    <name type="scientific">Acidovorax temperans</name>
    <dbReference type="NCBI Taxonomy" id="80878"/>
    <lineage>
        <taxon>Bacteria</taxon>
        <taxon>Pseudomonadati</taxon>
        <taxon>Pseudomonadota</taxon>
        <taxon>Betaproteobacteria</taxon>
        <taxon>Burkholderiales</taxon>
        <taxon>Comamonadaceae</taxon>
        <taxon>Acidovorax</taxon>
    </lineage>
</organism>
<dbReference type="EMBL" id="JXYQ01000069">
    <property type="protein sequence ID" value="KJA09199.1"/>
    <property type="molecule type" value="Genomic_DNA"/>
</dbReference>
<reference evidence="1 2" key="1">
    <citation type="submission" date="2014-12" db="EMBL/GenBank/DDBJ databases">
        <title>Isolation of bacteria from lake water.</title>
        <authorList>
            <person name="Sheng K.-Y."/>
            <person name="Chin P.-S."/>
            <person name="Chan K.-G."/>
            <person name="Tan G.S."/>
        </authorList>
    </citation>
    <scope>NUCLEOTIDE SEQUENCE [LARGE SCALE GENOMIC DNA]</scope>
    <source>
        <strain evidence="1 2">KY4</strain>
    </source>
</reference>
<name>A0A0D7K5D9_9BURK</name>
<proteinExistence type="predicted"/>
<protein>
    <submittedName>
        <fullName evidence="1">Uncharacterized protein</fullName>
    </submittedName>
</protein>
<evidence type="ECO:0000313" key="2">
    <source>
        <dbReference type="Proteomes" id="UP000032566"/>
    </source>
</evidence>
<accession>A0A0D7K5D9</accession>